<proteinExistence type="predicted"/>
<keyword evidence="2" id="KW-1185">Reference proteome</keyword>
<gene>
    <name evidence="1" type="ORF">MTR67_040191</name>
</gene>
<dbReference type="PANTHER" id="PTHR45835:SF91">
    <property type="entry name" value="RETROTRANSPOSON, TY3-GYPSY SUBCLASS-LIKE PROTEIN"/>
    <property type="match status" value="1"/>
</dbReference>
<dbReference type="EMBL" id="CP133620">
    <property type="protein sequence ID" value="WMV46806.1"/>
    <property type="molecule type" value="Genomic_DNA"/>
</dbReference>
<evidence type="ECO:0000313" key="1">
    <source>
        <dbReference type="EMBL" id="WMV46806.1"/>
    </source>
</evidence>
<dbReference type="Gene3D" id="3.30.420.10">
    <property type="entry name" value="Ribonuclease H-like superfamily/Ribonuclease H"/>
    <property type="match status" value="1"/>
</dbReference>
<sequence length="100" mass="11904">MKVRDDQYGFYYWFTTVSRQHDSIWVIVDRMTKSTHFLQAKTTFSVEDYAKLYIQEVVRLHGVLVSIFLDKVAQFTTQFWKSFQKCLTIVVSKLYLGDSM</sequence>
<dbReference type="InterPro" id="IPR036397">
    <property type="entry name" value="RNaseH_sf"/>
</dbReference>
<organism evidence="1 2">
    <name type="scientific">Solanum verrucosum</name>
    <dbReference type="NCBI Taxonomy" id="315347"/>
    <lineage>
        <taxon>Eukaryota</taxon>
        <taxon>Viridiplantae</taxon>
        <taxon>Streptophyta</taxon>
        <taxon>Embryophyta</taxon>
        <taxon>Tracheophyta</taxon>
        <taxon>Spermatophyta</taxon>
        <taxon>Magnoliopsida</taxon>
        <taxon>eudicotyledons</taxon>
        <taxon>Gunneridae</taxon>
        <taxon>Pentapetalae</taxon>
        <taxon>asterids</taxon>
        <taxon>lamiids</taxon>
        <taxon>Solanales</taxon>
        <taxon>Solanaceae</taxon>
        <taxon>Solanoideae</taxon>
        <taxon>Solaneae</taxon>
        <taxon>Solanum</taxon>
    </lineage>
</organism>
<evidence type="ECO:0008006" key="3">
    <source>
        <dbReference type="Google" id="ProtNLM"/>
    </source>
</evidence>
<name>A0AAF0UJQ0_SOLVR</name>
<reference evidence="1" key="1">
    <citation type="submission" date="2023-08" db="EMBL/GenBank/DDBJ databases">
        <title>A de novo genome assembly of Solanum verrucosum Schlechtendal, a Mexican diploid species geographically isolated from the other diploid A-genome species in potato relatives.</title>
        <authorList>
            <person name="Hosaka K."/>
        </authorList>
    </citation>
    <scope>NUCLEOTIDE SEQUENCE</scope>
    <source>
        <tissue evidence="1">Young leaves</tissue>
    </source>
</reference>
<accession>A0AAF0UJQ0</accession>
<dbReference type="InterPro" id="IPR012337">
    <property type="entry name" value="RNaseH-like_sf"/>
</dbReference>
<protein>
    <recommendedName>
        <fullName evidence="3">Integrase catalytic domain-containing protein</fullName>
    </recommendedName>
</protein>
<evidence type="ECO:0000313" key="2">
    <source>
        <dbReference type="Proteomes" id="UP001234989"/>
    </source>
</evidence>
<dbReference type="AlphaFoldDB" id="A0AAF0UJQ0"/>
<dbReference type="SUPFAM" id="SSF53098">
    <property type="entry name" value="Ribonuclease H-like"/>
    <property type="match status" value="1"/>
</dbReference>
<dbReference type="PANTHER" id="PTHR45835">
    <property type="entry name" value="YALI0A06105P"/>
    <property type="match status" value="1"/>
</dbReference>
<dbReference type="Proteomes" id="UP001234989">
    <property type="component" value="Chromosome 9"/>
</dbReference>
<dbReference type="GO" id="GO:0003676">
    <property type="term" value="F:nucleic acid binding"/>
    <property type="evidence" value="ECO:0007669"/>
    <property type="project" value="InterPro"/>
</dbReference>